<feature type="domain" description="Putative sugar diacid recognition" evidence="2">
    <location>
        <begin position="3"/>
        <end position="136"/>
    </location>
</feature>
<evidence type="ECO:0000313" key="5">
    <source>
        <dbReference type="EMBL" id="GLQ71497.1"/>
    </source>
</evidence>
<accession>A0AAV5NLG8</accession>
<dbReference type="Pfam" id="PF05651">
    <property type="entry name" value="Diacid_rec"/>
    <property type="match status" value="1"/>
</dbReference>
<dbReference type="InterPro" id="IPR008599">
    <property type="entry name" value="Diacid_rec"/>
</dbReference>
<dbReference type="Pfam" id="PF13556">
    <property type="entry name" value="HTH_30"/>
    <property type="match status" value="1"/>
</dbReference>
<sequence length="380" mass="43187">MILEQQLAQQIVDRTMAIIGNNINVMNQAGVIIGSGDSYRIGQTHDGALLALKHGDTVEVTQQSCQSLKGAKPGINMLMKSQHEVIGVVGITGDPNSIRNYASLVKMTAEMIVDQAALIEQLQWDRRHKEEFISAWIKNEVSSAELKDWAARLDIDLDTPRVAVVIELHSERAPLSLEQTRQIVELLEYPKRDNLVAVISMHEIVVLKPSHNRHGKWDSEQESLRIDILLDRLNQQGINQLDIALGEYFPNLNDIHLSYQSARQALHFGKKHHPEKNKYLFEEMRIPVLLSPLANFWQGDQLCKPIVKLMQEDKSGQLLKTLHALFEHQGNQKLCAEALYIHRNTLRYRLDKIEKITLVSPKNFTGLVELYIASQITKQP</sequence>
<dbReference type="InterPro" id="IPR042070">
    <property type="entry name" value="PucR_C-HTH_sf"/>
</dbReference>
<dbReference type="InterPro" id="IPR025736">
    <property type="entry name" value="PucR_C-HTH_dom"/>
</dbReference>
<dbReference type="InterPro" id="IPR009057">
    <property type="entry name" value="Homeodomain-like_sf"/>
</dbReference>
<dbReference type="RefSeq" id="WP_126607065.1">
    <property type="nucleotide sequence ID" value="NZ_AP025144.1"/>
</dbReference>
<evidence type="ECO:0000259" key="4">
    <source>
        <dbReference type="Pfam" id="PF17853"/>
    </source>
</evidence>
<evidence type="ECO:0000256" key="1">
    <source>
        <dbReference type="ARBA" id="ARBA00006754"/>
    </source>
</evidence>
<dbReference type="SUPFAM" id="SSF46689">
    <property type="entry name" value="Homeodomain-like"/>
    <property type="match status" value="1"/>
</dbReference>
<feature type="domain" description="PucR C-terminal helix-turn-helix" evidence="3">
    <location>
        <begin position="318"/>
        <end position="374"/>
    </location>
</feature>
<dbReference type="Pfam" id="PF17853">
    <property type="entry name" value="GGDEF_2"/>
    <property type="match status" value="1"/>
</dbReference>
<dbReference type="Gene3D" id="1.10.10.2840">
    <property type="entry name" value="PucR C-terminal helix-turn-helix domain"/>
    <property type="match status" value="1"/>
</dbReference>
<evidence type="ECO:0000313" key="6">
    <source>
        <dbReference type="Proteomes" id="UP001156690"/>
    </source>
</evidence>
<dbReference type="InterPro" id="IPR041522">
    <property type="entry name" value="CdaR_GGDEF"/>
</dbReference>
<dbReference type="AlphaFoldDB" id="A0AAV5NLG8"/>
<feature type="domain" description="CdaR GGDEF-like" evidence="4">
    <location>
        <begin position="142"/>
        <end position="267"/>
    </location>
</feature>
<evidence type="ECO:0000259" key="2">
    <source>
        <dbReference type="Pfam" id="PF05651"/>
    </source>
</evidence>
<reference evidence="6" key="1">
    <citation type="journal article" date="2019" name="Int. J. Syst. Evol. Microbiol.">
        <title>The Global Catalogue of Microorganisms (GCM) 10K type strain sequencing project: providing services to taxonomists for standard genome sequencing and annotation.</title>
        <authorList>
            <consortium name="The Broad Institute Genomics Platform"/>
            <consortium name="The Broad Institute Genome Sequencing Center for Infectious Disease"/>
            <person name="Wu L."/>
            <person name="Ma J."/>
        </authorList>
    </citation>
    <scope>NUCLEOTIDE SEQUENCE [LARGE SCALE GENOMIC DNA]</scope>
    <source>
        <strain evidence="6">NBRC 15640</strain>
    </source>
</reference>
<evidence type="ECO:0000259" key="3">
    <source>
        <dbReference type="Pfam" id="PF13556"/>
    </source>
</evidence>
<organism evidence="5 6">
    <name type="scientific">Vibrio penaeicida</name>
    <dbReference type="NCBI Taxonomy" id="104609"/>
    <lineage>
        <taxon>Bacteria</taxon>
        <taxon>Pseudomonadati</taxon>
        <taxon>Pseudomonadota</taxon>
        <taxon>Gammaproteobacteria</taxon>
        <taxon>Vibrionales</taxon>
        <taxon>Vibrionaceae</taxon>
        <taxon>Vibrio</taxon>
    </lineage>
</organism>
<dbReference type="PANTHER" id="PTHR33744">
    <property type="entry name" value="CARBOHYDRATE DIACID REGULATOR"/>
    <property type="match status" value="1"/>
</dbReference>
<dbReference type="Proteomes" id="UP001156690">
    <property type="component" value="Unassembled WGS sequence"/>
</dbReference>
<comment type="caution">
    <text evidence="5">The sequence shown here is derived from an EMBL/GenBank/DDBJ whole genome shotgun (WGS) entry which is preliminary data.</text>
</comment>
<proteinExistence type="inferred from homology"/>
<keyword evidence="6" id="KW-1185">Reference proteome</keyword>
<dbReference type="PANTHER" id="PTHR33744:SF15">
    <property type="entry name" value="CARBOHYDRATE DIACID REGULATOR"/>
    <property type="match status" value="1"/>
</dbReference>
<dbReference type="EMBL" id="BSNX01000007">
    <property type="protein sequence ID" value="GLQ71497.1"/>
    <property type="molecule type" value="Genomic_DNA"/>
</dbReference>
<protein>
    <submittedName>
        <fullName evidence="5">CdaR family transcriptional regulator</fullName>
    </submittedName>
</protein>
<comment type="similarity">
    <text evidence="1">Belongs to the CdaR family.</text>
</comment>
<dbReference type="InterPro" id="IPR051448">
    <property type="entry name" value="CdaR-like_regulators"/>
</dbReference>
<gene>
    <name evidence="5" type="ORF">GCM10007932_08570</name>
</gene>
<name>A0AAV5NLG8_9VIBR</name>